<dbReference type="InterPro" id="IPR017871">
    <property type="entry name" value="ABC_transporter-like_CS"/>
</dbReference>
<reference evidence="6" key="1">
    <citation type="submission" date="2021-11" db="EMBL/GenBank/DDBJ databases">
        <title>The first genome sequence of unculturable Mycoplasma faucium obtained by de novo assembly of metagenomic reads.</title>
        <authorList>
            <person name="Sabat A.J."/>
            <person name="Bathoorn E."/>
            <person name="Akkerboom V."/>
            <person name="Friedrich A.W."/>
        </authorList>
    </citation>
    <scope>NUCLEOTIDE SEQUENCE [LARGE SCALE GENOMIC DNA]</scope>
    <source>
        <strain evidence="6">UMCG-MFM1</strain>
    </source>
</reference>
<evidence type="ECO:0000256" key="4">
    <source>
        <dbReference type="ARBA" id="ARBA00022840"/>
    </source>
</evidence>
<sequence>MENKKEHKKRNIFSIFKNLKNNLNIGKKYKIEAKKAEEKIVIPNDDVAISIQHVTKIFKNIIGTPFKVLDDISFEVKKGEFHGFIGNNGAGKTTTIRLILNYYQNGYGKIFINGVDSKNKHAKNKIGYIPEISVFPKNLTIYEYLYYFAKLSKLSNIEAKNKIDGLLTRYGFNSSMFNKSADKLSSGQKKKILLIQALINDPEILIMDEPAANLDPSARLEFFDAVNDLHKQGKTIFMSSHILTELEKYIDSFTILENGHVKDFGRLQDKLRNNEYQYSISSNNNIKLEQVCKEAKFKCMLMAKSLLIKIENIEQKTKLFKLAYDNNIDILNFKENKTSLNEIYFNASEME</sequence>
<gene>
    <name evidence="6" type="ORF">LQ356_01535</name>
</gene>
<dbReference type="Proteomes" id="UP001622612">
    <property type="component" value="Chromosome"/>
</dbReference>
<dbReference type="InterPro" id="IPR003439">
    <property type="entry name" value="ABC_transporter-like_ATP-bd"/>
</dbReference>
<organism evidence="6 7">
    <name type="scientific">Metamycoplasma faucium</name>
    <dbReference type="NCBI Taxonomy" id="56142"/>
    <lineage>
        <taxon>Bacteria</taxon>
        <taxon>Bacillati</taxon>
        <taxon>Mycoplasmatota</taxon>
        <taxon>Mycoplasmoidales</taxon>
        <taxon>Metamycoplasmataceae</taxon>
        <taxon>Metamycoplasma</taxon>
    </lineage>
</organism>
<comment type="similarity">
    <text evidence="1">Belongs to the ABC transporter superfamily.</text>
</comment>
<dbReference type="InterPro" id="IPR027417">
    <property type="entry name" value="P-loop_NTPase"/>
</dbReference>
<dbReference type="CDD" id="cd03230">
    <property type="entry name" value="ABC_DR_subfamily_A"/>
    <property type="match status" value="1"/>
</dbReference>
<keyword evidence="3" id="KW-0547">Nucleotide-binding</keyword>
<dbReference type="RefSeq" id="WP_405312092.1">
    <property type="nucleotide sequence ID" value="NZ_CP088155.1"/>
</dbReference>
<dbReference type="SMART" id="SM00382">
    <property type="entry name" value="AAA"/>
    <property type="match status" value="1"/>
</dbReference>
<dbReference type="PROSITE" id="PS00211">
    <property type="entry name" value="ABC_TRANSPORTER_1"/>
    <property type="match status" value="1"/>
</dbReference>
<dbReference type="PANTHER" id="PTHR42711:SF5">
    <property type="entry name" value="ABC TRANSPORTER ATP-BINDING PROTEIN NATA"/>
    <property type="match status" value="1"/>
</dbReference>
<evidence type="ECO:0000256" key="2">
    <source>
        <dbReference type="ARBA" id="ARBA00022448"/>
    </source>
</evidence>
<dbReference type="GO" id="GO:0005524">
    <property type="term" value="F:ATP binding"/>
    <property type="evidence" value="ECO:0007669"/>
    <property type="project" value="UniProtKB-KW"/>
</dbReference>
<dbReference type="InterPro" id="IPR050763">
    <property type="entry name" value="ABC_transporter_ATP-binding"/>
</dbReference>
<keyword evidence="7" id="KW-1185">Reference proteome</keyword>
<dbReference type="EMBL" id="CP088155">
    <property type="protein sequence ID" value="WYM97566.1"/>
    <property type="molecule type" value="Genomic_DNA"/>
</dbReference>
<evidence type="ECO:0000313" key="6">
    <source>
        <dbReference type="EMBL" id="WYM97566.1"/>
    </source>
</evidence>
<dbReference type="PANTHER" id="PTHR42711">
    <property type="entry name" value="ABC TRANSPORTER ATP-BINDING PROTEIN"/>
    <property type="match status" value="1"/>
</dbReference>
<dbReference type="InterPro" id="IPR003593">
    <property type="entry name" value="AAA+_ATPase"/>
</dbReference>
<evidence type="ECO:0000256" key="1">
    <source>
        <dbReference type="ARBA" id="ARBA00005417"/>
    </source>
</evidence>
<feature type="domain" description="ABC transporter" evidence="5">
    <location>
        <begin position="49"/>
        <end position="283"/>
    </location>
</feature>
<name>A0ABZ2TM86_9BACT</name>
<dbReference type="Pfam" id="PF00005">
    <property type="entry name" value="ABC_tran"/>
    <property type="match status" value="1"/>
</dbReference>
<accession>A0ABZ2TM86</accession>
<keyword evidence="2" id="KW-0813">Transport</keyword>
<keyword evidence="4 6" id="KW-0067">ATP-binding</keyword>
<protein>
    <submittedName>
        <fullName evidence="6">ABC transporter ATP-binding protein</fullName>
    </submittedName>
</protein>
<evidence type="ECO:0000259" key="5">
    <source>
        <dbReference type="PROSITE" id="PS50893"/>
    </source>
</evidence>
<proteinExistence type="inferred from homology"/>
<dbReference type="SUPFAM" id="SSF52540">
    <property type="entry name" value="P-loop containing nucleoside triphosphate hydrolases"/>
    <property type="match status" value="1"/>
</dbReference>
<evidence type="ECO:0000256" key="3">
    <source>
        <dbReference type="ARBA" id="ARBA00022741"/>
    </source>
</evidence>
<dbReference type="Gene3D" id="3.40.50.300">
    <property type="entry name" value="P-loop containing nucleotide triphosphate hydrolases"/>
    <property type="match status" value="1"/>
</dbReference>
<dbReference type="PROSITE" id="PS50893">
    <property type="entry name" value="ABC_TRANSPORTER_2"/>
    <property type="match status" value="1"/>
</dbReference>
<evidence type="ECO:0000313" key="7">
    <source>
        <dbReference type="Proteomes" id="UP001622612"/>
    </source>
</evidence>